<feature type="transmembrane region" description="Helical" evidence="1">
    <location>
        <begin position="29"/>
        <end position="47"/>
    </location>
</feature>
<proteinExistence type="predicted"/>
<dbReference type="AlphaFoldDB" id="A0A6S6MCK5"/>
<keyword evidence="1" id="KW-0472">Membrane</keyword>
<sequence>MGNKIKAVALSALVLPGLGQLYRGSRVKGGVMILLDNVFILGGLFIAMRSAGKLMLAARGGGMDAERVLASIQTDSPYAKWLMVGFLLLWVYGVVDAIFDKESQIN</sequence>
<dbReference type="EMBL" id="AP023213">
    <property type="protein sequence ID" value="BCG49125.1"/>
    <property type="molecule type" value="Genomic_DNA"/>
</dbReference>
<keyword evidence="1" id="KW-0812">Transmembrane</keyword>
<evidence type="ECO:0000313" key="2">
    <source>
        <dbReference type="EMBL" id="BCG49125.1"/>
    </source>
</evidence>
<reference evidence="2 3" key="1">
    <citation type="submission" date="2020-06" db="EMBL/GenBank/DDBJ databases">
        <title>Interaction of electrochemicaly active bacteria, Geobacter bremensis R4 on different carbon anode.</title>
        <authorList>
            <person name="Meng L."/>
            <person name="Yoshida N."/>
        </authorList>
    </citation>
    <scope>NUCLEOTIDE SEQUENCE [LARGE SCALE GENOMIC DNA]</scope>
    <source>
        <strain evidence="2 3">R4</strain>
    </source>
</reference>
<accession>A0A6S6MCK5</accession>
<evidence type="ECO:0000313" key="3">
    <source>
        <dbReference type="Proteomes" id="UP000515472"/>
    </source>
</evidence>
<evidence type="ECO:0000256" key="1">
    <source>
        <dbReference type="SAM" id="Phobius"/>
    </source>
</evidence>
<dbReference type="KEGG" id="gbn:GEOBRER4_38750"/>
<protein>
    <submittedName>
        <fullName evidence="2">Uncharacterized protein</fullName>
    </submittedName>
</protein>
<feature type="transmembrane region" description="Helical" evidence="1">
    <location>
        <begin position="81"/>
        <end position="99"/>
    </location>
</feature>
<dbReference type="RefSeq" id="WP_185243658.1">
    <property type="nucleotide sequence ID" value="NZ_AP023213.1"/>
</dbReference>
<organism evidence="2 3">
    <name type="scientific">Citrifermentans bremense</name>
    <dbReference type="NCBI Taxonomy" id="60035"/>
    <lineage>
        <taxon>Bacteria</taxon>
        <taxon>Pseudomonadati</taxon>
        <taxon>Thermodesulfobacteriota</taxon>
        <taxon>Desulfuromonadia</taxon>
        <taxon>Geobacterales</taxon>
        <taxon>Geobacteraceae</taxon>
        <taxon>Citrifermentans</taxon>
    </lineage>
</organism>
<gene>
    <name evidence="2" type="ORF">GEOBRER4_n4030</name>
</gene>
<name>A0A6S6MCK5_9BACT</name>
<keyword evidence="1" id="KW-1133">Transmembrane helix</keyword>
<keyword evidence="3" id="KW-1185">Reference proteome</keyword>
<dbReference type="Proteomes" id="UP000515472">
    <property type="component" value="Chromosome"/>
</dbReference>